<dbReference type="Proteomes" id="UP001201812">
    <property type="component" value="Unassembled WGS sequence"/>
</dbReference>
<feature type="transmembrane region" description="Helical" evidence="7">
    <location>
        <begin position="57"/>
        <end position="75"/>
    </location>
</feature>
<dbReference type="InterPro" id="IPR011642">
    <property type="entry name" value="Gate_dom"/>
</dbReference>
<comment type="subcellular location">
    <subcellularLocation>
        <location evidence="1">Cell membrane</location>
        <topology evidence="1">Multi-pass membrane protein</topology>
    </subcellularLocation>
</comment>
<evidence type="ECO:0000259" key="10">
    <source>
        <dbReference type="Pfam" id="PF07670"/>
    </source>
</evidence>
<proteinExistence type="inferred from homology"/>
<protein>
    <submittedName>
        <fullName evidence="11">Sodium/nucleoside cotransporter 1</fullName>
    </submittedName>
</protein>
<keyword evidence="5 7" id="KW-1133">Transmembrane helix</keyword>
<dbReference type="Pfam" id="PF07662">
    <property type="entry name" value="Nucleos_tra2_C"/>
    <property type="match status" value="1"/>
</dbReference>
<evidence type="ECO:0000259" key="8">
    <source>
        <dbReference type="Pfam" id="PF01773"/>
    </source>
</evidence>
<dbReference type="EMBL" id="JAKKPZ010000033">
    <property type="protein sequence ID" value="KAI1708892.1"/>
    <property type="molecule type" value="Genomic_DNA"/>
</dbReference>
<evidence type="ECO:0000256" key="1">
    <source>
        <dbReference type="ARBA" id="ARBA00004651"/>
    </source>
</evidence>
<feature type="transmembrane region" description="Helical" evidence="7">
    <location>
        <begin position="226"/>
        <end position="246"/>
    </location>
</feature>
<dbReference type="InterPro" id="IPR008276">
    <property type="entry name" value="C_nuclsd_transpt"/>
</dbReference>
<feature type="transmembrane region" description="Helical" evidence="7">
    <location>
        <begin position="129"/>
        <end position="150"/>
    </location>
</feature>
<dbReference type="GO" id="GO:0005886">
    <property type="term" value="C:plasma membrane"/>
    <property type="evidence" value="ECO:0007669"/>
    <property type="project" value="UniProtKB-SubCell"/>
</dbReference>
<feature type="transmembrane region" description="Helical" evidence="7">
    <location>
        <begin position="387"/>
        <end position="410"/>
    </location>
</feature>
<sequence>MGFSTLGQHVSDRVNKRFFATIAVGLLIIGAHVYIGLAVAHNLRTSIVSANPARINWRPVIGGLLLQICIAFLVLRWPPSTQGFGWFANKVVSFLHFTSNGTSFTYGFVANPPAICGFAPVFVFTSLQIIVYFGGIVAVLYHFGIIQAILSRVALVMQMTIGTTSAESLNAAACIFLGQTEAALLIEPAFATMTDSEIHTVMTAGFACIAGSLFAAYIAFGACPTYILSATVMSAAASLAISKLIYPELQKSMHSNTFKFTERQNSTVLECISNGACHSAKFVWAIAANLIVYIALLALFNSIIGYAGDLVGIQGLSFNQIIGYCFFPVAYLLGASDAIDPAIQLDETMKVAELIGMKTVLNEFIAYQSLSQMIMNKTLNGARAKMIATYALCGFTNISMIGSQIGILSVMCPEKKSAFAKVAVRAFVSGLLSSFMTTCIAGIIINTPIECHSTLAQDHCLSLHQVQEVFHDYVPST</sequence>
<keyword evidence="6 7" id="KW-0472">Membrane</keyword>
<comment type="caution">
    <text evidence="11">The sequence shown here is derived from an EMBL/GenBank/DDBJ whole genome shotgun (WGS) entry which is preliminary data.</text>
</comment>
<feature type="transmembrane region" description="Helical" evidence="7">
    <location>
        <begin position="282"/>
        <end position="304"/>
    </location>
</feature>
<organism evidence="11 12">
    <name type="scientific">Ditylenchus destructor</name>
    <dbReference type="NCBI Taxonomy" id="166010"/>
    <lineage>
        <taxon>Eukaryota</taxon>
        <taxon>Metazoa</taxon>
        <taxon>Ecdysozoa</taxon>
        <taxon>Nematoda</taxon>
        <taxon>Chromadorea</taxon>
        <taxon>Rhabditida</taxon>
        <taxon>Tylenchina</taxon>
        <taxon>Tylenchomorpha</taxon>
        <taxon>Sphaerularioidea</taxon>
        <taxon>Anguinidae</taxon>
        <taxon>Anguininae</taxon>
        <taxon>Ditylenchus</taxon>
    </lineage>
</organism>
<evidence type="ECO:0000256" key="3">
    <source>
        <dbReference type="ARBA" id="ARBA00022475"/>
    </source>
</evidence>
<evidence type="ECO:0000256" key="6">
    <source>
        <dbReference type="ARBA" id="ARBA00023136"/>
    </source>
</evidence>
<gene>
    <name evidence="11" type="ORF">DdX_11652</name>
</gene>
<feature type="transmembrane region" description="Helical" evidence="7">
    <location>
        <begin position="422"/>
        <end position="445"/>
    </location>
</feature>
<evidence type="ECO:0000313" key="12">
    <source>
        <dbReference type="Proteomes" id="UP001201812"/>
    </source>
</evidence>
<evidence type="ECO:0000256" key="2">
    <source>
        <dbReference type="ARBA" id="ARBA00009033"/>
    </source>
</evidence>
<dbReference type="Pfam" id="PF01773">
    <property type="entry name" value="Nucleos_tra2_N"/>
    <property type="match status" value="1"/>
</dbReference>
<feature type="domain" description="Concentrative nucleoside transporter N-terminal" evidence="8">
    <location>
        <begin position="47"/>
        <end position="107"/>
    </location>
</feature>
<keyword evidence="12" id="KW-1185">Reference proteome</keyword>
<name>A0AAD4MVY1_9BILA</name>
<dbReference type="InterPro" id="IPR002668">
    <property type="entry name" value="CNT_N_dom"/>
</dbReference>
<dbReference type="AlphaFoldDB" id="A0AAD4MVY1"/>
<feature type="domain" description="Concentrative nucleoside transporter C-terminal" evidence="9">
    <location>
        <begin position="226"/>
        <end position="442"/>
    </location>
</feature>
<feature type="transmembrane region" description="Helical" evidence="7">
    <location>
        <begin position="201"/>
        <end position="220"/>
    </location>
</feature>
<keyword evidence="4 7" id="KW-0812">Transmembrane</keyword>
<evidence type="ECO:0000313" key="11">
    <source>
        <dbReference type="EMBL" id="KAI1708892.1"/>
    </source>
</evidence>
<dbReference type="GO" id="GO:0005415">
    <property type="term" value="F:nucleoside:sodium symporter activity"/>
    <property type="evidence" value="ECO:0007669"/>
    <property type="project" value="TreeGrafter"/>
</dbReference>
<evidence type="ECO:0000256" key="5">
    <source>
        <dbReference type="ARBA" id="ARBA00022989"/>
    </source>
</evidence>
<reference evidence="11" key="1">
    <citation type="submission" date="2022-01" db="EMBL/GenBank/DDBJ databases">
        <title>Genome Sequence Resource for Two Populations of Ditylenchus destructor, the Migratory Endoparasitic Phytonematode.</title>
        <authorList>
            <person name="Zhang H."/>
            <person name="Lin R."/>
            <person name="Xie B."/>
        </authorList>
    </citation>
    <scope>NUCLEOTIDE SEQUENCE</scope>
    <source>
        <strain evidence="11">BazhouSP</strain>
    </source>
</reference>
<dbReference type="Pfam" id="PF07670">
    <property type="entry name" value="Gate"/>
    <property type="match status" value="1"/>
</dbReference>
<comment type="similarity">
    <text evidence="2">Belongs to the concentrative nucleoside transporter (CNT) (TC 2.A.41) family.</text>
</comment>
<accession>A0AAD4MVY1</accession>
<dbReference type="InterPro" id="IPR011657">
    <property type="entry name" value="CNT_C_dom"/>
</dbReference>
<dbReference type="PANTHER" id="PTHR10590">
    <property type="entry name" value="SODIUM/NUCLEOSIDE COTRANSPORTER"/>
    <property type="match status" value="1"/>
</dbReference>
<feature type="transmembrane region" description="Helical" evidence="7">
    <location>
        <begin position="18"/>
        <end position="37"/>
    </location>
</feature>
<feature type="domain" description="Nucleoside transporter/FeoB GTPase Gate" evidence="10">
    <location>
        <begin position="124"/>
        <end position="221"/>
    </location>
</feature>
<evidence type="ECO:0000256" key="7">
    <source>
        <dbReference type="SAM" id="Phobius"/>
    </source>
</evidence>
<keyword evidence="3" id="KW-1003">Cell membrane</keyword>
<evidence type="ECO:0000259" key="9">
    <source>
        <dbReference type="Pfam" id="PF07662"/>
    </source>
</evidence>
<evidence type="ECO:0000256" key="4">
    <source>
        <dbReference type="ARBA" id="ARBA00022692"/>
    </source>
</evidence>
<dbReference type="PANTHER" id="PTHR10590:SF4">
    <property type="entry name" value="SOLUTE CARRIER FAMILY 28 MEMBER 3"/>
    <property type="match status" value="1"/>
</dbReference>